<dbReference type="InterPro" id="IPR036259">
    <property type="entry name" value="MFS_trans_sf"/>
</dbReference>
<keyword evidence="4 7" id="KW-1133">Transmembrane helix</keyword>
<feature type="transmembrane region" description="Helical" evidence="7">
    <location>
        <begin position="276"/>
        <end position="299"/>
    </location>
</feature>
<evidence type="ECO:0000313" key="10">
    <source>
        <dbReference type="Proteomes" id="UP001500460"/>
    </source>
</evidence>
<organism evidence="9 10">
    <name type="scientific">Streptomyces glaucus</name>
    <dbReference type="NCBI Taxonomy" id="284029"/>
    <lineage>
        <taxon>Bacteria</taxon>
        <taxon>Bacillati</taxon>
        <taxon>Actinomycetota</taxon>
        <taxon>Actinomycetes</taxon>
        <taxon>Kitasatosporales</taxon>
        <taxon>Streptomycetaceae</taxon>
        <taxon>Streptomyces</taxon>
    </lineage>
</organism>
<feature type="transmembrane region" description="Helical" evidence="7">
    <location>
        <begin position="124"/>
        <end position="142"/>
    </location>
</feature>
<feature type="transmembrane region" description="Helical" evidence="7">
    <location>
        <begin position="90"/>
        <end position="112"/>
    </location>
</feature>
<dbReference type="PANTHER" id="PTHR42718">
    <property type="entry name" value="MAJOR FACILITATOR SUPERFAMILY MULTIDRUG TRANSPORTER MFSC"/>
    <property type="match status" value="1"/>
</dbReference>
<proteinExistence type="predicted"/>
<dbReference type="RefSeq" id="WP_344602228.1">
    <property type="nucleotide sequence ID" value="NZ_BAAATK010000011.1"/>
</dbReference>
<comment type="caution">
    <text evidence="9">The sequence shown here is derived from an EMBL/GenBank/DDBJ whole genome shotgun (WGS) entry which is preliminary data.</text>
</comment>
<reference evidence="9 10" key="1">
    <citation type="journal article" date="2019" name="Int. J. Syst. Evol. Microbiol.">
        <title>The Global Catalogue of Microorganisms (GCM) 10K type strain sequencing project: providing services to taxonomists for standard genome sequencing and annotation.</title>
        <authorList>
            <consortium name="The Broad Institute Genomics Platform"/>
            <consortium name="The Broad Institute Genome Sequencing Center for Infectious Disease"/>
            <person name="Wu L."/>
            <person name="Ma J."/>
        </authorList>
    </citation>
    <scope>NUCLEOTIDE SEQUENCE [LARGE SCALE GENOMIC DNA]</scope>
    <source>
        <strain evidence="9 10">JCM 6922</strain>
    </source>
</reference>
<evidence type="ECO:0000256" key="7">
    <source>
        <dbReference type="SAM" id="Phobius"/>
    </source>
</evidence>
<sequence length="354" mass="37192">MQLILAGYTLAYACLLITAARLGDRYGYHRLFVLGTVVFTAGSVAAARAPDAAFLIAARLVQGAGSGLVAPQVLPIAQVAVPAARRPRALGLFGAPMGVASLAGPLIGGLLVGADLFGLGWRSVFLVTVPVALVSLAGATVLPRTRGAAGQRVDGVGVLLTTVGFGALCCRSRWEGKPAGSGGHGPRRPCRWPSWAVVAHPRRPADTGQPCSRSRRRYWRGRPWLSRRSSARQPDAGQRCRSWSRRHRVRFVHRLGVRSGAGEGGRLRGRFRVRAVVLPTAQQLGGSIGVAAAGLVHFAPAAGPAAAFRHAMIYEAAVFTVTALISLRMRDRNRSAVPRADAARAAGTFGTPGS</sequence>
<keyword evidence="2" id="KW-0813">Transport</keyword>
<evidence type="ECO:0000256" key="1">
    <source>
        <dbReference type="ARBA" id="ARBA00004651"/>
    </source>
</evidence>
<dbReference type="Pfam" id="PF07690">
    <property type="entry name" value="MFS_1"/>
    <property type="match status" value="1"/>
</dbReference>
<dbReference type="EMBL" id="BAAATK010000011">
    <property type="protein sequence ID" value="GAA2433107.1"/>
    <property type="molecule type" value="Genomic_DNA"/>
</dbReference>
<name>A0ABN3JNS2_9ACTN</name>
<comment type="subcellular location">
    <subcellularLocation>
        <location evidence="1">Cell membrane</location>
        <topology evidence="1">Multi-pass membrane protein</topology>
    </subcellularLocation>
</comment>
<feature type="transmembrane region" description="Helical" evidence="7">
    <location>
        <begin position="311"/>
        <end position="329"/>
    </location>
</feature>
<feature type="transmembrane region" description="Helical" evidence="7">
    <location>
        <begin position="29"/>
        <end position="49"/>
    </location>
</feature>
<evidence type="ECO:0000256" key="6">
    <source>
        <dbReference type="ARBA" id="ARBA00023251"/>
    </source>
</evidence>
<dbReference type="SUPFAM" id="SSF103473">
    <property type="entry name" value="MFS general substrate transporter"/>
    <property type="match status" value="1"/>
</dbReference>
<evidence type="ECO:0000256" key="2">
    <source>
        <dbReference type="ARBA" id="ARBA00022448"/>
    </source>
</evidence>
<keyword evidence="10" id="KW-1185">Reference proteome</keyword>
<dbReference type="Gene3D" id="1.20.1720.10">
    <property type="entry name" value="Multidrug resistance protein D"/>
    <property type="match status" value="1"/>
</dbReference>
<evidence type="ECO:0000256" key="4">
    <source>
        <dbReference type="ARBA" id="ARBA00022989"/>
    </source>
</evidence>
<evidence type="ECO:0000313" key="9">
    <source>
        <dbReference type="EMBL" id="GAA2433107.1"/>
    </source>
</evidence>
<accession>A0ABN3JNS2</accession>
<dbReference type="Proteomes" id="UP001500460">
    <property type="component" value="Unassembled WGS sequence"/>
</dbReference>
<keyword evidence="3 7" id="KW-0812">Transmembrane</keyword>
<evidence type="ECO:0000256" key="3">
    <source>
        <dbReference type="ARBA" id="ARBA00022692"/>
    </source>
</evidence>
<protein>
    <recommendedName>
        <fullName evidence="8">Major facilitator superfamily (MFS) profile domain-containing protein</fullName>
    </recommendedName>
</protein>
<evidence type="ECO:0000256" key="5">
    <source>
        <dbReference type="ARBA" id="ARBA00023136"/>
    </source>
</evidence>
<dbReference type="PANTHER" id="PTHR42718:SF9">
    <property type="entry name" value="MAJOR FACILITATOR SUPERFAMILY MULTIDRUG TRANSPORTER MFSC"/>
    <property type="match status" value="1"/>
</dbReference>
<dbReference type="InterPro" id="IPR020846">
    <property type="entry name" value="MFS_dom"/>
</dbReference>
<feature type="domain" description="Major facilitator superfamily (MFS) profile" evidence="8">
    <location>
        <begin position="1"/>
        <end position="354"/>
    </location>
</feature>
<keyword evidence="5 7" id="KW-0472">Membrane</keyword>
<dbReference type="PROSITE" id="PS50850">
    <property type="entry name" value="MFS"/>
    <property type="match status" value="1"/>
</dbReference>
<dbReference type="InterPro" id="IPR011701">
    <property type="entry name" value="MFS"/>
</dbReference>
<gene>
    <name evidence="9" type="ORF">GCM10010421_22570</name>
</gene>
<keyword evidence="6" id="KW-0046">Antibiotic resistance</keyword>
<evidence type="ECO:0000259" key="8">
    <source>
        <dbReference type="PROSITE" id="PS50850"/>
    </source>
</evidence>